<protein>
    <submittedName>
        <fullName evidence="2">Uncharacterized protein</fullName>
    </submittedName>
</protein>
<dbReference type="EMBL" id="BQNB010008583">
    <property type="protein sequence ID" value="GJS51412.1"/>
    <property type="molecule type" value="Genomic_DNA"/>
</dbReference>
<name>A0ABQ4WEW6_9ASTR</name>
<reference evidence="2" key="1">
    <citation type="journal article" date="2022" name="Int. J. Mol. Sci.">
        <title>Draft Genome of Tanacetum Coccineum: Genomic Comparison of Closely Related Tanacetum-Family Plants.</title>
        <authorList>
            <person name="Yamashiro T."/>
            <person name="Shiraishi A."/>
            <person name="Nakayama K."/>
            <person name="Satake H."/>
        </authorList>
    </citation>
    <scope>NUCLEOTIDE SEQUENCE</scope>
</reference>
<accession>A0ABQ4WEW6</accession>
<comment type="caution">
    <text evidence="2">The sequence shown here is derived from an EMBL/GenBank/DDBJ whole genome shotgun (WGS) entry which is preliminary data.</text>
</comment>
<evidence type="ECO:0000313" key="3">
    <source>
        <dbReference type="Proteomes" id="UP001151760"/>
    </source>
</evidence>
<organism evidence="2 3">
    <name type="scientific">Tanacetum coccineum</name>
    <dbReference type="NCBI Taxonomy" id="301880"/>
    <lineage>
        <taxon>Eukaryota</taxon>
        <taxon>Viridiplantae</taxon>
        <taxon>Streptophyta</taxon>
        <taxon>Embryophyta</taxon>
        <taxon>Tracheophyta</taxon>
        <taxon>Spermatophyta</taxon>
        <taxon>Magnoliopsida</taxon>
        <taxon>eudicotyledons</taxon>
        <taxon>Gunneridae</taxon>
        <taxon>Pentapetalae</taxon>
        <taxon>asterids</taxon>
        <taxon>campanulids</taxon>
        <taxon>Asterales</taxon>
        <taxon>Asteraceae</taxon>
        <taxon>Asteroideae</taxon>
        <taxon>Anthemideae</taxon>
        <taxon>Anthemidinae</taxon>
        <taxon>Tanacetum</taxon>
    </lineage>
</organism>
<feature type="compositionally biased region" description="Basic and acidic residues" evidence="1">
    <location>
        <begin position="303"/>
        <end position="320"/>
    </location>
</feature>
<evidence type="ECO:0000256" key="1">
    <source>
        <dbReference type="SAM" id="MobiDB-lite"/>
    </source>
</evidence>
<evidence type="ECO:0000313" key="2">
    <source>
        <dbReference type="EMBL" id="GJS51412.1"/>
    </source>
</evidence>
<dbReference type="Proteomes" id="UP001151760">
    <property type="component" value="Unassembled WGS sequence"/>
</dbReference>
<reference evidence="2" key="2">
    <citation type="submission" date="2022-01" db="EMBL/GenBank/DDBJ databases">
        <authorList>
            <person name="Yamashiro T."/>
            <person name="Shiraishi A."/>
            <person name="Satake H."/>
            <person name="Nakayama K."/>
        </authorList>
    </citation>
    <scope>NUCLEOTIDE SEQUENCE</scope>
</reference>
<feature type="region of interest" description="Disordered" evidence="1">
    <location>
        <begin position="284"/>
        <end position="320"/>
    </location>
</feature>
<proteinExistence type="predicted"/>
<sequence>MEPEDFLIMGDEKLSTIPEKESDEVIKSSVKDLVPIPSESEDTSDNDSECDLPFCDNYVTSSTPLFYSNNDFTSSDDESLPEKDVQEENFKIYSNPLFEFDTEYIIENINQIHASLLFYDVIRGLESKGSFENFQDNPDDEEDVRSIQEYMNDLKEEYQVRALLANSKRFFKKGTQRFSGAKATDQTECHKCGSKGKNKGLIAETYEWDEEEVSSDEETEVKALMTLHVKTEILKENQNLRNELKELTSITETWLNSSNKIPPVSRPKDLIFIKSSADNSNMSITTCNKPRLSKAKNSTLPNHDTDKVPSDESERNMTDHSVDVSDSLVTDYDQLMNLYVIIDEPSSAPAKDNISISVSKTNSAPASKLKDVKIEDDPPLDIVMKELNELKLQIIKNKIISLRKEIKPRNPEHVTKNCETCGSNVHTITDHKDIEWFRKREALQAKKAETLKTSKIELSRSKTPTKRWVSKQN</sequence>
<keyword evidence="3" id="KW-1185">Reference proteome</keyword>
<gene>
    <name evidence="2" type="ORF">Tco_0624774</name>
</gene>